<feature type="region of interest" description="Disordered" evidence="1">
    <location>
        <begin position="1020"/>
        <end position="1059"/>
    </location>
</feature>
<keyword evidence="4" id="KW-1185">Reference proteome</keyword>
<organism evidence="3 4">
    <name type="scientific">Knipowitschia caucasica</name>
    <name type="common">Caucasian dwarf goby</name>
    <name type="synonym">Pomatoschistus caucasicus</name>
    <dbReference type="NCBI Taxonomy" id="637954"/>
    <lineage>
        <taxon>Eukaryota</taxon>
        <taxon>Metazoa</taxon>
        <taxon>Chordata</taxon>
        <taxon>Craniata</taxon>
        <taxon>Vertebrata</taxon>
        <taxon>Euteleostomi</taxon>
        <taxon>Actinopterygii</taxon>
        <taxon>Neopterygii</taxon>
        <taxon>Teleostei</taxon>
        <taxon>Neoteleostei</taxon>
        <taxon>Acanthomorphata</taxon>
        <taxon>Gobiaria</taxon>
        <taxon>Gobiiformes</taxon>
        <taxon>Gobioidei</taxon>
        <taxon>Gobiidae</taxon>
        <taxon>Gobiinae</taxon>
        <taxon>Knipowitschia</taxon>
    </lineage>
</organism>
<evidence type="ECO:0000313" key="4">
    <source>
        <dbReference type="Proteomes" id="UP001497482"/>
    </source>
</evidence>
<name>A0AAV2KLG3_KNICA</name>
<dbReference type="Pfam" id="PF18658">
    <property type="entry name" value="zf-C2H2_12"/>
    <property type="match status" value="1"/>
</dbReference>
<feature type="compositionally biased region" description="Low complexity" evidence="1">
    <location>
        <begin position="1040"/>
        <end position="1054"/>
    </location>
</feature>
<feature type="domain" description="SPIN-DOC-like zinc-finger" evidence="2">
    <location>
        <begin position="1118"/>
        <end position="1178"/>
    </location>
</feature>
<sequence>MLTIKDKGDSAGGNNSTGQHRYTPVSEFDDATLAQRREYWRNKKREQRARRSEKKQKSTKPHFNPPAHASSLPSQNGNGPNQLPNNVGSLQLRNQGSGGLAALQCQKQQLRNNFTNAGSITVQCMPPKNGSVSSTSIPHLNSSSSFSVAASRPHVAIQVPLVPKASQHPPAPVLIQPKPLNNIPSVCKSTVQLQAQSALVIQQQHKPTNESPAKAETEEEKAAKRRELWRIRKREQRARLAVRLGKTINKAQPVQRQVTSNGLSLNNLSQSLMQSRSMGNATIPENNAATAFKTQPPFIVVKRPFEPIRNSTSPFHLSGVMRAARPNNFKQKLLKLKPSSMAYLWGIKGIPTADPSDTPEQVVAKRREYWRMKKRIQRAKMPVDVKLRMREKDDLQRRLKSYQKILEDMRRARAQSVMHASETIGGFIKEDGTVTINVPQVSVNTPAQRRIPQDDIGSCSTNPQTSKHIAPLESPVLPFHQSYESCQILTDKPPSPACGSSTHAQGSHLTLTPASPKNRSPTGGCVMKMEVSCKVPSLSKCYLDPGLTEEEKMAKKREYWRVKKREQRAARTMLLRQGHSPARASAVLLRRKAQKLAVPLSKRFPKQFGGIANNNMAYVNEMKQENDLIPAFDLNLNEAICPELKAQMSQTPPPSQADSDPGLSADNQATTLLAVASMKKLLEESLSSVSDCQTQTGIKMEDENENQDIKPDVSLDDVCAPITTHVMLDTEGSEADTKIFEHVSFEQKDVAQITESTIPLSLPNNTPEAQSFLVNPKMEAPDCAEKAGHQHCCSPEPPKLHHPPVDTQTESLDINHFREKCSQVHMTLEQKREYWKLIKRQQRARVKARQKSLSNVGSYRTVQSSSFMLNKRATIKPALLPRPTQSAVAGMPSVLLVSPTVANAGPQGTLRVKSPVCSRDPGYGSTRGIENAHVNISGFPALQPPDNLLSINAQPAQTLGQNFSRTLRSTTVPCPPKPDNAHIIASRGVGSIAPPKRVSGESEEDFHKRKREYWRIKKKEQRARRAFQHKDRGPHPSCSQNQPQYTPQEPQQEQCEAESNEWMNPLVEPEDLINDPDAADGSFSFPSYCLPIEDFPEEVEEEEAAVGCEEGALTTDFWRNHYLMDHDPLNQLLVCMVCGELQYGHSLEGVRGHIEEAHPHTLSLEAGERQRILQAWDEQVFQRERFFTNQLQQNSSSAADAHMN</sequence>
<evidence type="ECO:0000256" key="1">
    <source>
        <dbReference type="SAM" id="MobiDB-lite"/>
    </source>
</evidence>
<reference evidence="3 4" key="1">
    <citation type="submission" date="2024-04" db="EMBL/GenBank/DDBJ databases">
        <authorList>
            <person name="Waldvogel A.-M."/>
            <person name="Schoenle A."/>
        </authorList>
    </citation>
    <scope>NUCLEOTIDE SEQUENCE [LARGE SCALE GENOMIC DNA]</scope>
</reference>
<dbReference type="AlphaFoldDB" id="A0AAV2KLG3"/>
<feature type="compositionally biased region" description="Polar residues" evidence="1">
    <location>
        <begin position="498"/>
        <end position="521"/>
    </location>
</feature>
<dbReference type="PANTHER" id="PTHR34589:SF2">
    <property type="entry name" value="ZINC FINGER TRANSLOCATION-ASSOCIATED PROTEIN"/>
    <property type="match status" value="1"/>
</dbReference>
<dbReference type="GO" id="GO:0045892">
    <property type="term" value="P:negative regulation of DNA-templated transcription"/>
    <property type="evidence" value="ECO:0007669"/>
    <property type="project" value="TreeGrafter"/>
</dbReference>
<evidence type="ECO:0000313" key="3">
    <source>
        <dbReference type="EMBL" id="CAL1590717.1"/>
    </source>
</evidence>
<dbReference type="EMBL" id="OZ035841">
    <property type="protein sequence ID" value="CAL1590717.1"/>
    <property type="molecule type" value="Genomic_DNA"/>
</dbReference>
<dbReference type="InterPro" id="IPR040647">
    <property type="entry name" value="SPIN-DOC_Znf-C2H2"/>
</dbReference>
<feature type="region of interest" description="Disordered" evidence="1">
    <location>
        <begin position="493"/>
        <end position="521"/>
    </location>
</feature>
<dbReference type="InterPro" id="IPR052675">
    <property type="entry name" value="ZnF_transloc-Spindlin_int"/>
</dbReference>
<feature type="compositionally biased region" description="Basic residues" evidence="1">
    <location>
        <begin position="42"/>
        <end position="60"/>
    </location>
</feature>
<protein>
    <recommendedName>
        <fullName evidence="2">SPIN-DOC-like zinc-finger domain-containing protein</fullName>
    </recommendedName>
</protein>
<accession>A0AAV2KLG3</accession>
<feature type="compositionally biased region" description="Low complexity" evidence="1">
    <location>
        <begin position="75"/>
        <end position="86"/>
    </location>
</feature>
<feature type="region of interest" description="Disordered" evidence="1">
    <location>
        <begin position="1"/>
        <end position="92"/>
    </location>
</feature>
<gene>
    <name evidence="3" type="ORF">KC01_LOCUS20189</name>
</gene>
<feature type="region of interest" description="Disordered" evidence="1">
    <location>
        <begin position="203"/>
        <end position="222"/>
    </location>
</feature>
<proteinExistence type="predicted"/>
<evidence type="ECO:0000259" key="2">
    <source>
        <dbReference type="Pfam" id="PF18658"/>
    </source>
</evidence>
<dbReference type="PANTHER" id="PTHR34589">
    <property type="entry name" value="SIMILAR TO RIKEN CDNA 2700081O15"/>
    <property type="match status" value="1"/>
</dbReference>
<feature type="compositionally biased region" description="Basic and acidic residues" evidence="1">
    <location>
        <begin position="213"/>
        <end position="222"/>
    </location>
</feature>
<dbReference type="Proteomes" id="UP001497482">
    <property type="component" value="Chromosome 19"/>
</dbReference>